<dbReference type="InterPro" id="IPR036397">
    <property type="entry name" value="RNaseH_sf"/>
</dbReference>
<name>A0A6A3MZ81_9STRA</name>
<accession>A0A6A3MZ81</accession>
<sequence>MVRMYGTQQQLALAEVPIADIMRVWLDPSVLMLARQHINANLGTGVFASVAEVKAFLQVELWLSFYNFSPTKFFDPLTKAMFPPVKKAMKPRRYFALLTALGTQSGRHSGASESWNAPFEHDRQLAHAMDGMRRVCSDIGFVKGVSIASLDDDLLRLRSAKVDDLGLTRTRNPAKGFGPVQHGVVSLATGLFLGGHVAPRGSARFSRHVLLGAFCSAGFRVGALCSCDDYASHWILAPCLTAHHPRPASRPSIRVAFHQPHRGPSLASVDIHLGAFFLRRPACLFPCGALYHIIPPLRSQSVGEAGDRWAIDVAGPLPMMSGGNRYVIVAVDYATRYSVVAAVPNHTAKDVANFIAERLVFVYGPMRELAMDGAP</sequence>
<dbReference type="InterPro" id="IPR001584">
    <property type="entry name" value="Integrase_cat-core"/>
</dbReference>
<dbReference type="EMBL" id="QXFV01000545">
    <property type="protein sequence ID" value="KAE9034542.1"/>
    <property type="molecule type" value="Genomic_DNA"/>
</dbReference>
<dbReference type="AlphaFoldDB" id="A0A6A3MZ81"/>
<evidence type="ECO:0000313" key="2">
    <source>
        <dbReference type="EMBL" id="KAE9034542.1"/>
    </source>
</evidence>
<dbReference type="InterPro" id="IPR012337">
    <property type="entry name" value="RNaseH-like_sf"/>
</dbReference>
<proteinExistence type="predicted"/>
<dbReference type="Gene3D" id="3.30.420.10">
    <property type="entry name" value="Ribonuclease H-like superfamily/Ribonuclease H"/>
    <property type="match status" value="1"/>
</dbReference>
<gene>
    <name evidence="2" type="ORF">PR001_g9685</name>
</gene>
<reference evidence="2 3" key="1">
    <citation type="submission" date="2018-09" db="EMBL/GenBank/DDBJ databases">
        <title>Genomic investigation of the strawberry pathogen Phytophthora fragariae indicates pathogenicity is determined by transcriptional variation in three key races.</title>
        <authorList>
            <person name="Adams T.M."/>
            <person name="Armitage A.D."/>
            <person name="Sobczyk M.K."/>
            <person name="Bates H.J."/>
            <person name="Dunwell J.M."/>
            <person name="Nellist C.F."/>
            <person name="Harrison R.J."/>
        </authorList>
    </citation>
    <scope>NUCLEOTIDE SEQUENCE [LARGE SCALE GENOMIC DNA]</scope>
    <source>
        <strain evidence="2 3">SCRP249</strain>
    </source>
</reference>
<dbReference type="SUPFAM" id="SSF53098">
    <property type="entry name" value="Ribonuclease H-like"/>
    <property type="match status" value="1"/>
</dbReference>
<evidence type="ECO:0000259" key="1">
    <source>
        <dbReference type="PROSITE" id="PS50994"/>
    </source>
</evidence>
<comment type="caution">
    <text evidence="2">The sequence shown here is derived from an EMBL/GenBank/DDBJ whole genome shotgun (WGS) entry which is preliminary data.</text>
</comment>
<dbReference type="GO" id="GO:0015074">
    <property type="term" value="P:DNA integration"/>
    <property type="evidence" value="ECO:0007669"/>
    <property type="project" value="InterPro"/>
</dbReference>
<feature type="domain" description="Integrase catalytic" evidence="1">
    <location>
        <begin position="291"/>
        <end position="375"/>
    </location>
</feature>
<organism evidence="2 3">
    <name type="scientific">Phytophthora rubi</name>
    <dbReference type="NCBI Taxonomy" id="129364"/>
    <lineage>
        <taxon>Eukaryota</taxon>
        <taxon>Sar</taxon>
        <taxon>Stramenopiles</taxon>
        <taxon>Oomycota</taxon>
        <taxon>Peronosporomycetes</taxon>
        <taxon>Peronosporales</taxon>
        <taxon>Peronosporaceae</taxon>
        <taxon>Phytophthora</taxon>
    </lineage>
</organism>
<dbReference type="GO" id="GO:0003676">
    <property type="term" value="F:nucleic acid binding"/>
    <property type="evidence" value="ECO:0007669"/>
    <property type="project" value="InterPro"/>
</dbReference>
<dbReference type="Proteomes" id="UP000429607">
    <property type="component" value="Unassembled WGS sequence"/>
</dbReference>
<dbReference type="PROSITE" id="PS50994">
    <property type="entry name" value="INTEGRASE"/>
    <property type="match status" value="1"/>
</dbReference>
<protein>
    <recommendedName>
        <fullName evidence="1">Integrase catalytic domain-containing protein</fullName>
    </recommendedName>
</protein>
<evidence type="ECO:0000313" key="3">
    <source>
        <dbReference type="Proteomes" id="UP000429607"/>
    </source>
</evidence>